<dbReference type="AlphaFoldDB" id="A0A2N8UCY7"/>
<dbReference type="SUPFAM" id="SSF53187">
    <property type="entry name" value="Zn-dependent exopeptidases"/>
    <property type="match status" value="1"/>
</dbReference>
<sequence>MAVCEKELLASTPLKLDHDFVDETPSDRPAGSHVSLLTPWGRRSTLRGWKFFVLLAGMTWFFMSPHKLSDVTKLGSYLAPKHHCPHATKQLHGYSQHLHSAGFLDHAISIASAKNDTPEARWKHYLAKLESDFLAIPTADGARDALKRYTNVSHVAGSDADYNSALQILEEWAHLVGAPLTDNLKDLVFDAGSAQSQAYLHGTDGKDGVRAWTDTYAVWLNYPINSSLTLAKPDQLDQLDQPYWTAKLEEDVLDADPTSSRGVPLFHGYSASGSVSGQVVFAGMGRKQDFADLAAKGIDVKGKIVLVDYGSNFRGLKVRAAQEAGAVGVIIYTDTIEDGEITEANGYKAYPDGPARNPSAVQRGSVQGLSFYPGDPSTPGMPSYRNATRLEPQDADSLPKIPSLPLSYSEAKVLLDAIKGKGVKASDVNDRLAGAIDGVEYWTGPSDDIVHLENFVDLKVRDIWNTYAVLPGHISDEVVVLGNHRDAWTFGAADPNSGTAAFHQAIKGLGELYRNGWKPMRTIVFASWDAEEYGLVGSTEFGEDYAQWIRDHVVAYHNVDVSVAGSVLQASSSPSLSRFVQTAAAKVDDPNAPSAKLDLNAFHPLGSGSDYTVFLQHLGIASTDLGFKRAANDPIYMYHSNYDSFFWMDTFGDPGFKRHEAAAKIVGLMAIGSSTELFAPLDVHDYASELSRYLGKIEKLAAEQLGIPHGGAAKHPHWLNHLRHSIHKLHAAARHFEHRKVHLRQKLVRLAEKYRRHPHHAAQHGDDKVRKEIWKVLVEIRALNKKLQTFEQGLIDDKGLKGREWYKHLGTAPGRWLGYGATTFPGVTEAITLDGGHGFEGEATRLGVHIEKLARHLHM</sequence>
<organism evidence="5 6">
    <name type="scientific">Sporisorium reilianum f. sp. reilianum</name>
    <dbReference type="NCBI Taxonomy" id="72559"/>
    <lineage>
        <taxon>Eukaryota</taxon>
        <taxon>Fungi</taxon>
        <taxon>Dikarya</taxon>
        <taxon>Basidiomycota</taxon>
        <taxon>Ustilaginomycotina</taxon>
        <taxon>Ustilaginomycetes</taxon>
        <taxon>Ustilaginales</taxon>
        <taxon>Ustilaginaceae</taxon>
        <taxon>Sporisorium</taxon>
    </lineage>
</organism>
<evidence type="ECO:0000259" key="3">
    <source>
        <dbReference type="Pfam" id="PF04253"/>
    </source>
</evidence>
<evidence type="ECO:0000313" key="5">
    <source>
        <dbReference type="EMBL" id="SJX62609.1"/>
    </source>
</evidence>
<dbReference type="Gene3D" id="1.20.930.40">
    <property type="entry name" value="Transferrin receptor-like, dimerisation domain"/>
    <property type="match status" value="1"/>
</dbReference>
<keyword evidence="5" id="KW-0378">Hydrolase</keyword>
<evidence type="ECO:0000256" key="1">
    <source>
        <dbReference type="ARBA" id="ARBA00005634"/>
    </source>
</evidence>
<dbReference type="Pfam" id="PF02225">
    <property type="entry name" value="PA"/>
    <property type="match status" value="1"/>
</dbReference>
<keyword evidence="5" id="KW-0645">Protease</keyword>
<protein>
    <submittedName>
        <fullName evidence="5">Related to glutamate carboxypeptidase II</fullName>
    </submittedName>
</protein>
<feature type="domain" description="PA" evidence="2">
    <location>
        <begin position="275"/>
        <end position="354"/>
    </location>
</feature>
<dbReference type="FunFam" id="3.40.630.10:FF:000101">
    <property type="entry name" value="N-acetylated alpha-linked acidic dipeptidase like 1"/>
    <property type="match status" value="1"/>
</dbReference>
<dbReference type="SUPFAM" id="SSF52025">
    <property type="entry name" value="PA domain"/>
    <property type="match status" value="1"/>
</dbReference>
<dbReference type="GO" id="GO:0004180">
    <property type="term" value="F:carboxypeptidase activity"/>
    <property type="evidence" value="ECO:0007669"/>
    <property type="project" value="UniProtKB-KW"/>
</dbReference>
<dbReference type="PANTHER" id="PTHR10404:SF46">
    <property type="entry name" value="VACUOLAR PROTEIN SORTING-ASSOCIATED PROTEIN 70"/>
    <property type="match status" value="1"/>
</dbReference>
<dbReference type="Gene3D" id="3.50.30.30">
    <property type="match status" value="1"/>
</dbReference>
<dbReference type="PANTHER" id="PTHR10404">
    <property type="entry name" value="N-ACETYLATED-ALPHA-LINKED ACIDIC DIPEPTIDASE"/>
    <property type="match status" value="1"/>
</dbReference>
<feature type="domain" description="Transferrin receptor-like dimerisation" evidence="3">
    <location>
        <begin position="719"/>
        <end position="857"/>
    </location>
</feature>
<dbReference type="InterPro" id="IPR007365">
    <property type="entry name" value="TFR-like_dimer_dom"/>
</dbReference>
<keyword evidence="5" id="KW-0121">Carboxypeptidase</keyword>
<dbReference type="CDD" id="cd02121">
    <property type="entry name" value="PA_GCPII_like"/>
    <property type="match status" value="1"/>
</dbReference>
<proteinExistence type="inferred from homology"/>
<dbReference type="InterPro" id="IPR046450">
    <property type="entry name" value="PA_dom_sf"/>
</dbReference>
<dbReference type="EMBL" id="LT795058">
    <property type="protein sequence ID" value="SJX62609.1"/>
    <property type="molecule type" value="Genomic_DNA"/>
</dbReference>
<reference evidence="5 6" key="1">
    <citation type="submission" date="2017-02" db="EMBL/GenBank/DDBJ databases">
        <authorList>
            <person name="Peterson S.W."/>
        </authorList>
    </citation>
    <scope>NUCLEOTIDE SEQUENCE [LARGE SCALE GENOMIC DNA]</scope>
    <source>
        <strain evidence="5 6">SRS1_H2-8</strain>
    </source>
</reference>
<dbReference type="FunFam" id="3.50.30.30:FF:000008">
    <property type="entry name" value="Glutamate carboxypeptidase 2"/>
    <property type="match status" value="1"/>
</dbReference>
<feature type="domain" description="Peptidase M28" evidence="4">
    <location>
        <begin position="465"/>
        <end position="645"/>
    </location>
</feature>
<gene>
    <name evidence="5" type="ORF">SRS1_10805</name>
</gene>
<dbReference type="SUPFAM" id="SSF47672">
    <property type="entry name" value="Transferrin receptor-like dimerisation domain"/>
    <property type="match status" value="1"/>
</dbReference>
<dbReference type="InterPro" id="IPR039373">
    <property type="entry name" value="Peptidase_M28B"/>
</dbReference>
<evidence type="ECO:0000313" key="6">
    <source>
        <dbReference type="Proteomes" id="UP000239563"/>
    </source>
</evidence>
<dbReference type="CDD" id="cd08022">
    <property type="entry name" value="M28_PSMA_like"/>
    <property type="match status" value="1"/>
</dbReference>
<dbReference type="Pfam" id="PF04389">
    <property type="entry name" value="Peptidase_M28"/>
    <property type="match status" value="1"/>
</dbReference>
<dbReference type="Gene3D" id="3.40.630.10">
    <property type="entry name" value="Zn peptidases"/>
    <property type="match status" value="1"/>
</dbReference>
<dbReference type="InterPro" id="IPR036757">
    <property type="entry name" value="TFR-like_dimer_dom_sf"/>
</dbReference>
<dbReference type="InterPro" id="IPR007484">
    <property type="entry name" value="Peptidase_M28"/>
</dbReference>
<dbReference type="Proteomes" id="UP000239563">
    <property type="component" value="Chromosome V"/>
</dbReference>
<dbReference type="InterPro" id="IPR003137">
    <property type="entry name" value="PA_domain"/>
</dbReference>
<accession>A0A2N8UCY7</accession>
<comment type="similarity">
    <text evidence="1">Belongs to the peptidase M28 family. M28B subfamily.</text>
</comment>
<dbReference type="Pfam" id="PF04253">
    <property type="entry name" value="TFR_dimer"/>
    <property type="match status" value="1"/>
</dbReference>
<name>A0A2N8UCY7_9BASI</name>
<evidence type="ECO:0000259" key="2">
    <source>
        <dbReference type="Pfam" id="PF02225"/>
    </source>
</evidence>
<evidence type="ECO:0000259" key="4">
    <source>
        <dbReference type="Pfam" id="PF04389"/>
    </source>
</evidence>